<organism evidence="2 3">
    <name type="scientific">Streptomyces minutiscleroticus</name>
    <dbReference type="NCBI Taxonomy" id="68238"/>
    <lineage>
        <taxon>Bacteria</taxon>
        <taxon>Bacillati</taxon>
        <taxon>Actinomycetota</taxon>
        <taxon>Actinomycetes</taxon>
        <taxon>Kitasatosporales</taxon>
        <taxon>Streptomycetaceae</taxon>
        <taxon>Streptomyces</taxon>
    </lineage>
</organism>
<dbReference type="GO" id="GO:0005737">
    <property type="term" value="C:cytoplasm"/>
    <property type="evidence" value="ECO:0007669"/>
    <property type="project" value="TreeGrafter"/>
</dbReference>
<dbReference type="InterPro" id="IPR000873">
    <property type="entry name" value="AMP-dep_synth/lig_dom"/>
</dbReference>
<accession>A0A918NZK3</accession>
<dbReference type="AlphaFoldDB" id="A0A918NZK3"/>
<dbReference type="PANTHER" id="PTHR45527">
    <property type="entry name" value="NONRIBOSOMAL PEPTIDE SYNTHETASE"/>
    <property type="match status" value="1"/>
</dbReference>
<dbReference type="RefSeq" id="WP_190194332.1">
    <property type="nucleotide sequence ID" value="NZ_BMVU01000059.1"/>
</dbReference>
<evidence type="ECO:0000313" key="3">
    <source>
        <dbReference type="Proteomes" id="UP000619244"/>
    </source>
</evidence>
<evidence type="ECO:0000259" key="1">
    <source>
        <dbReference type="Pfam" id="PF00501"/>
    </source>
</evidence>
<dbReference type="EMBL" id="BMVU01000059">
    <property type="protein sequence ID" value="GGY06504.1"/>
    <property type="molecule type" value="Genomic_DNA"/>
</dbReference>
<gene>
    <name evidence="2" type="ORF">GCM10010358_69710</name>
</gene>
<reference evidence="2" key="1">
    <citation type="journal article" date="2014" name="Int. J. Syst. Evol. Microbiol.">
        <title>Complete genome sequence of Corynebacterium casei LMG S-19264T (=DSM 44701T), isolated from a smear-ripened cheese.</title>
        <authorList>
            <consortium name="US DOE Joint Genome Institute (JGI-PGF)"/>
            <person name="Walter F."/>
            <person name="Albersmeier A."/>
            <person name="Kalinowski J."/>
            <person name="Ruckert C."/>
        </authorList>
    </citation>
    <scope>NUCLEOTIDE SEQUENCE</scope>
    <source>
        <strain evidence="2">JCM 4790</strain>
    </source>
</reference>
<dbReference type="GO" id="GO:0016874">
    <property type="term" value="F:ligase activity"/>
    <property type="evidence" value="ECO:0007669"/>
    <property type="project" value="UniProtKB-KW"/>
</dbReference>
<dbReference type="InterPro" id="IPR045851">
    <property type="entry name" value="AMP-bd_C_sf"/>
</dbReference>
<protein>
    <submittedName>
        <fullName evidence="2">AMP-dependent ligase</fullName>
    </submittedName>
</protein>
<proteinExistence type="predicted"/>
<dbReference type="GO" id="GO:0044550">
    <property type="term" value="P:secondary metabolite biosynthetic process"/>
    <property type="evidence" value="ECO:0007669"/>
    <property type="project" value="TreeGrafter"/>
</dbReference>
<dbReference type="PANTHER" id="PTHR45527:SF1">
    <property type="entry name" value="FATTY ACID SYNTHASE"/>
    <property type="match status" value="1"/>
</dbReference>
<dbReference type="PROSITE" id="PS00455">
    <property type="entry name" value="AMP_BINDING"/>
    <property type="match status" value="1"/>
</dbReference>
<sequence length="507" mass="54141">MTVPLPPEASATHPAPQGHSNLVGLLEFAARTYASRTAVRTTGEESLTWSELDLAGRRLAGKLAAAGVGRGDRVLVSLAPGPRFATVLSAVLRLGAVLVPTRHQAPAYELEWQIRDADPILVVADGRTADTVEQAGIAVMRLADLSGEDVPARPEERIDGSDTAFLLYTSGSTGRPKGIVCPHAAVLFAVRAIAERVGYRPGDIVWNRLPISFDYGLYQLLLCALAGAELVVPTSELSARELAEMRAARATVVPVVPALAQTLARLARRDRRPTEVRLFTNTGAALPPAHSAQLRTAFPGASVVLMYGMSECKRITVAPPDEDLVHPGSVGRPLPGTRLFIVDSAGVPLPPGETGEIVSAGPHVMAGYWRAPTETARRFRLAPDGLGMAVFTGDRGRLDEAGRLYFVGRDDDIFKYRGWRMSRTELEVVLADIPGVDAAAALPPGPDDRLCVWAETSLSPGQVLDGIRARLGPERTPDLCVVLDRLPLTAHGKVDAAALHRLARTQS</sequence>
<dbReference type="InterPro" id="IPR020845">
    <property type="entry name" value="AMP-binding_CS"/>
</dbReference>
<dbReference type="GO" id="GO:0031177">
    <property type="term" value="F:phosphopantetheine binding"/>
    <property type="evidence" value="ECO:0007669"/>
    <property type="project" value="TreeGrafter"/>
</dbReference>
<comment type="caution">
    <text evidence="2">The sequence shown here is derived from an EMBL/GenBank/DDBJ whole genome shotgun (WGS) entry which is preliminary data.</text>
</comment>
<dbReference type="Gene3D" id="3.40.50.12780">
    <property type="entry name" value="N-terminal domain of ligase-like"/>
    <property type="match status" value="1"/>
</dbReference>
<dbReference type="SUPFAM" id="SSF56801">
    <property type="entry name" value="Acetyl-CoA synthetase-like"/>
    <property type="match status" value="1"/>
</dbReference>
<keyword evidence="3" id="KW-1185">Reference proteome</keyword>
<dbReference type="GO" id="GO:0043041">
    <property type="term" value="P:amino acid activation for nonribosomal peptide biosynthetic process"/>
    <property type="evidence" value="ECO:0007669"/>
    <property type="project" value="TreeGrafter"/>
</dbReference>
<dbReference type="Gene3D" id="3.30.300.30">
    <property type="match status" value="1"/>
</dbReference>
<dbReference type="Pfam" id="PF00501">
    <property type="entry name" value="AMP-binding"/>
    <property type="match status" value="1"/>
</dbReference>
<feature type="domain" description="AMP-dependent synthetase/ligase" evidence="1">
    <location>
        <begin position="28"/>
        <end position="369"/>
    </location>
</feature>
<name>A0A918NZK3_9ACTN</name>
<keyword evidence="2" id="KW-0436">Ligase</keyword>
<reference evidence="2" key="2">
    <citation type="submission" date="2020-09" db="EMBL/GenBank/DDBJ databases">
        <authorList>
            <person name="Sun Q."/>
            <person name="Ohkuma M."/>
        </authorList>
    </citation>
    <scope>NUCLEOTIDE SEQUENCE</scope>
    <source>
        <strain evidence="2">JCM 4790</strain>
    </source>
</reference>
<evidence type="ECO:0000313" key="2">
    <source>
        <dbReference type="EMBL" id="GGY06504.1"/>
    </source>
</evidence>
<dbReference type="Proteomes" id="UP000619244">
    <property type="component" value="Unassembled WGS sequence"/>
</dbReference>
<dbReference type="InterPro" id="IPR042099">
    <property type="entry name" value="ANL_N_sf"/>
</dbReference>